<evidence type="ECO:0000313" key="2">
    <source>
        <dbReference type="EMBL" id="SEF48661.1"/>
    </source>
</evidence>
<dbReference type="OrthoDB" id="1160493at2"/>
<sequence length="180" mass="20028">MKKIYLLPILKFTLIFISLFFSGFLLAQQQTTAPKAQSDFWEKVQLGGGIGLSIGSGYTDISLAPSAIYNFNQYVALGLGAQYRYVKQKNYYASNLYGGSIIGLFNPISQIQLSAELEELRVNVNLSRSDSNSQDYWNTGLFLGAGYKTGNVTIGARYNVLSDNNNVYGNAFMPFVRVYF</sequence>
<feature type="signal peptide" evidence="1">
    <location>
        <begin position="1"/>
        <end position="27"/>
    </location>
</feature>
<accession>A0A1H5SFS4</accession>
<evidence type="ECO:0008006" key="4">
    <source>
        <dbReference type="Google" id="ProtNLM"/>
    </source>
</evidence>
<protein>
    <recommendedName>
        <fullName evidence="4">Outer membrane protein beta-barrel domain-containing protein</fullName>
    </recommendedName>
</protein>
<name>A0A1H5SFS4_9FLAO</name>
<feature type="chain" id="PRO_5009284034" description="Outer membrane protein beta-barrel domain-containing protein" evidence="1">
    <location>
        <begin position="28"/>
        <end position="180"/>
    </location>
</feature>
<organism evidence="2 3">
    <name type="scientific">Flavobacterium urumqiense</name>
    <dbReference type="NCBI Taxonomy" id="935224"/>
    <lineage>
        <taxon>Bacteria</taxon>
        <taxon>Pseudomonadati</taxon>
        <taxon>Bacteroidota</taxon>
        <taxon>Flavobacteriia</taxon>
        <taxon>Flavobacteriales</taxon>
        <taxon>Flavobacteriaceae</taxon>
        <taxon>Flavobacterium</taxon>
    </lineage>
</organism>
<dbReference type="RefSeq" id="WP_103998395.1">
    <property type="nucleotide sequence ID" value="NZ_FNVP01000001.1"/>
</dbReference>
<dbReference type="Proteomes" id="UP000236737">
    <property type="component" value="Unassembled WGS sequence"/>
</dbReference>
<keyword evidence="3" id="KW-1185">Reference proteome</keyword>
<dbReference type="EMBL" id="FNVP01000001">
    <property type="protein sequence ID" value="SEF48661.1"/>
    <property type="molecule type" value="Genomic_DNA"/>
</dbReference>
<dbReference type="SUPFAM" id="SSF56935">
    <property type="entry name" value="Porins"/>
    <property type="match status" value="1"/>
</dbReference>
<dbReference type="AlphaFoldDB" id="A0A1H5SFS4"/>
<gene>
    <name evidence="2" type="ORF">SAMN04488130_101244</name>
</gene>
<evidence type="ECO:0000256" key="1">
    <source>
        <dbReference type="SAM" id="SignalP"/>
    </source>
</evidence>
<proteinExistence type="predicted"/>
<reference evidence="3" key="1">
    <citation type="submission" date="2016-10" db="EMBL/GenBank/DDBJ databases">
        <authorList>
            <person name="Varghese N."/>
            <person name="Submissions S."/>
        </authorList>
    </citation>
    <scope>NUCLEOTIDE SEQUENCE [LARGE SCALE GENOMIC DNA]</scope>
    <source>
        <strain evidence="3">CGMCC 1.9230</strain>
    </source>
</reference>
<keyword evidence="1" id="KW-0732">Signal</keyword>
<evidence type="ECO:0000313" key="3">
    <source>
        <dbReference type="Proteomes" id="UP000236737"/>
    </source>
</evidence>